<proteinExistence type="predicted"/>
<keyword evidence="2" id="KW-1185">Reference proteome</keyword>
<dbReference type="EMBL" id="JBDFQZ010000010">
    <property type="protein sequence ID" value="KAK9682203.1"/>
    <property type="molecule type" value="Genomic_DNA"/>
</dbReference>
<gene>
    <name evidence="1" type="ORF">RND81_10G057500</name>
</gene>
<evidence type="ECO:0000313" key="2">
    <source>
        <dbReference type="Proteomes" id="UP001443914"/>
    </source>
</evidence>
<protein>
    <submittedName>
        <fullName evidence="1">Uncharacterized protein</fullName>
    </submittedName>
</protein>
<name>A0AAW1I0U8_SAPOF</name>
<accession>A0AAW1I0U8</accession>
<sequence>MCNINLHRVHITSYITTPYFVIEIFTSNLHIKSYSELEFDTIKNLGMHIKSPTNDYFIQYNQHYKKTQVIYTLSIKITNSRLTYYINLTKFGKRRSYNFGLT</sequence>
<dbReference type="AlphaFoldDB" id="A0AAW1I0U8"/>
<reference evidence="1" key="1">
    <citation type="submission" date="2024-03" db="EMBL/GenBank/DDBJ databases">
        <title>WGS assembly of Saponaria officinalis var. Norfolk2.</title>
        <authorList>
            <person name="Jenkins J."/>
            <person name="Shu S."/>
            <person name="Grimwood J."/>
            <person name="Barry K."/>
            <person name="Goodstein D."/>
            <person name="Schmutz J."/>
            <person name="Leebens-Mack J."/>
            <person name="Osbourn A."/>
        </authorList>
    </citation>
    <scope>NUCLEOTIDE SEQUENCE [LARGE SCALE GENOMIC DNA]</scope>
    <source>
        <strain evidence="1">JIC</strain>
    </source>
</reference>
<comment type="caution">
    <text evidence="1">The sequence shown here is derived from an EMBL/GenBank/DDBJ whole genome shotgun (WGS) entry which is preliminary data.</text>
</comment>
<evidence type="ECO:0000313" key="1">
    <source>
        <dbReference type="EMBL" id="KAK9682203.1"/>
    </source>
</evidence>
<organism evidence="1 2">
    <name type="scientific">Saponaria officinalis</name>
    <name type="common">Common soapwort</name>
    <name type="synonym">Lychnis saponaria</name>
    <dbReference type="NCBI Taxonomy" id="3572"/>
    <lineage>
        <taxon>Eukaryota</taxon>
        <taxon>Viridiplantae</taxon>
        <taxon>Streptophyta</taxon>
        <taxon>Embryophyta</taxon>
        <taxon>Tracheophyta</taxon>
        <taxon>Spermatophyta</taxon>
        <taxon>Magnoliopsida</taxon>
        <taxon>eudicotyledons</taxon>
        <taxon>Gunneridae</taxon>
        <taxon>Pentapetalae</taxon>
        <taxon>Caryophyllales</taxon>
        <taxon>Caryophyllaceae</taxon>
        <taxon>Caryophylleae</taxon>
        <taxon>Saponaria</taxon>
    </lineage>
</organism>
<dbReference type="Proteomes" id="UP001443914">
    <property type="component" value="Unassembled WGS sequence"/>
</dbReference>